<dbReference type="EC" id="2.4.1.-" evidence="11"/>
<feature type="transmembrane region" description="Helical" evidence="11">
    <location>
        <begin position="45"/>
        <end position="66"/>
    </location>
</feature>
<name>A0A9P0HPM6_NEZVI</name>
<evidence type="ECO:0000256" key="8">
    <source>
        <dbReference type="ARBA" id="ARBA00022989"/>
    </source>
</evidence>
<dbReference type="GO" id="GO:0008378">
    <property type="term" value="F:galactosyltransferase activity"/>
    <property type="evidence" value="ECO:0007669"/>
    <property type="project" value="TreeGrafter"/>
</dbReference>
<dbReference type="PRINTS" id="PR02050">
    <property type="entry name" value="B14GALTRFASE"/>
</dbReference>
<evidence type="ECO:0000256" key="11">
    <source>
        <dbReference type="RuleBase" id="RU368121"/>
    </source>
</evidence>
<evidence type="ECO:0000259" key="13">
    <source>
        <dbReference type="Pfam" id="PF13733"/>
    </source>
</evidence>
<feature type="domain" description="Galactosyltransferase C-terminal" evidence="12">
    <location>
        <begin position="300"/>
        <end position="377"/>
    </location>
</feature>
<comment type="similarity">
    <text evidence="3 11">Belongs to the glycosyltransferase 7 family.</text>
</comment>
<comment type="function">
    <text evidence="11">Catalyzes the transfer of galactose onto proteins or lipids.</text>
</comment>
<dbReference type="GO" id="GO:0033842">
    <property type="term" value="F:N-acetyl-beta-glucosaminyl-derivative 4-beta-N-acetylgalactosaminyltransferase activity"/>
    <property type="evidence" value="ECO:0007669"/>
    <property type="project" value="TreeGrafter"/>
</dbReference>
<keyword evidence="9 11" id="KW-0472">Membrane</keyword>
<evidence type="ECO:0000256" key="10">
    <source>
        <dbReference type="ARBA" id="ARBA00023180"/>
    </source>
</evidence>
<keyword evidence="11" id="KW-0464">Manganese</keyword>
<dbReference type="InterPro" id="IPR027995">
    <property type="entry name" value="Galactosyl_T_N"/>
</dbReference>
<dbReference type="GO" id="GO:0016020">
    <property type="term" value="C:membrane"/>
    <property type="evidence" value="ECO:0007669"/>
    <property type="project" value="UniProtKB-SubCell"/>
</dbReference>
<dbReference type="CDD" id="cd00899">
    <property type="entry name" value="b4GalT"/>
    <property type="match status" value="1"/>
</dbReference>
<evidence type="ECO:0000256" key="3">
    <source>
        <dbReference type="ARBA" id="ARBA00005735"/>
    </source>
</evidence>
<reference evidence="14" key="1">
    <citation type="submission" date="2022-01" db="EMBL/GenBank/DDBJ databases">
        <authorList>
            <person name="King R."/>
        </authorList>
    </citation>
    <scope>NUCLEOTIDE SEQUENCE</scope>
</reference>
<proteinExistence type="inferred from homology"/>
<protein>
    <recommendedName>
        <fullName evidence="11">Beta-1,4-N-acetylgalactosaminyltransferase</fullName>
        <ecNumber evidence="11">2.4.1.-</ecNumber>
    </recommendedName>
    <alternativeName>
        <fullName evidence="11">Beta-4-GalNAcT</fullName>
    </alternativeName>
</protein>
<dbReference type="Pfam" id="PF02709">
    <property type="entry name" value="Glyco_transf_7C"/>
    <property type="match status" value="1"/>
</dbReference>
<keyword evidence="5 11" id="KW-0808">Transferase</keyword>
<keyword evidence="4 11" id="KW-0328">Glycosyltransferase</keyword>
<feature type="domain" description="Galactosyltransferase N-terminal" evidence="13">
    <location>
        <begin position="165"/>
        <end position="296"/>
    </location>
</feature>
<evidence type="ECO:0000313" key="14">
    <source>
        <dbReference type="EMBL" id="CAH1405502.1"/>
    </source>
</evidence>
<dbReference type="InterPro" id="IPR003859">
    <property type="entry name" value="Galactosyl_T"/>
</dbReference>
<dbReference type="Pfam" id="PF13733">
    <property type="entry name" value="Glyco_transf_7N"/>
    <property type="match status" value="1"/>
</dbReference>
<gene>
    <name evidence="14" type="ORF">NEZAVI_LOCUS13704</name>
</gene>
<dbReference type="AlphaFoldDB" id="A0A9P0HPM6"/>
<comment type="subcellular location">
    <subcellularLocation>
        <location evidence="1 11">Membrane</location>
        <topology evidence="1 11">Single-pass type II membrane protein</topology>
    </subcellularLocation>
</comment>
<dbReference type="GO" id="GO:0005975">
    <property type="term" value="P:carbohydrate metabolic process"/>
    <property type="evidence" value="ECO:0007669"/>
    <property type="project" value="InterPro"/>
</dbReference>
<dbReference type="Proteomes" id="UP001152798">
    <property type="component" value="Chromosome 6"/>
</dbReference>
<dbReference type="Gene3D" id="3.90.550.10">
    <property type="entry name" value="Spore Coat Polysaccharide Biosynthesis Protein SpsA, Chain A"/>
    <property type="match status" value="1"/>
</dbReference>
<comment type="pathway">
    <text evidence="2 11">Protein modification; protein glycosylation.</text>
</comment>
<evidence type="ECO:0000259" key="12">
    <source>
        <dbReference type="Pfam" id="PF02709"/>
    </source>
</evidence>
<sequence length="445" mass="50724">MCESATGHILAGLQCGRTMRIRVRGTLTRVRPKIRVSTPGRGYKCIRILPLLSVFIIVTALSILALSEMSVVAKDTVTGVIGGGGAASRIMPGRAHTRLQHHKPSHQEKGMSFKMEPLLRRDALSVELTAQMVVNRYRGGVIANTIEKESIYRGPLHCNHPPRDCPLVPPNLCGRIDVETWLKETKTMPNINLTYVPKDCSPRHAVAIIIPYRDREKQLSMLLSYLPPILERQQLAYHIFIIEQIGNDTFNKGLLMNAGALTALEYHSYPGVMFHCLVFHDVDMLPEDDRILYSCPQQPRHLSVAVNELNYRLPYRQLVGGVFSIRTDHFLRVNGYSNLFWGWGGEDDDMGYRVEHVLLWISRPPEWIARYTMIKHEKRRPLARKVRTKLLRTSWRRYRLDGLNTAAYGLMEVKHISPILTHILIDVGHPPNSIKQLQQEEEGNT</sequence>
<keyword evidence="8 11" id="KW-1133">Transmembrane helix</keyword>
<evidence type="ECO:0000256" key="2">
    <source>
        <dbReference type="ARBA" id="ARBA00004922"/>
    </source>
</evidence>
<evidence type="ECO:0000256" key="5">
    <source>
        <dbReference type="ARBA" id="ARBA00022679"/>
    </source>
</evidence>
<dbReference type="InterPro" id="IPR029044">
    <property type="entry name" value="Nucleotide-diphossugar_trans"/>
</dbReference>
<dbReference type="GO" id="GO:0046872">
    <property type="term" value="F:metal ion binding"/>
    <property type="evidence" value="ECO:0007669"/>
    <property type="project" value="UniProtKB-UniRule"/>
</dbReference>
<keyword evidence="7 11" id="KW-0735">Signal-anchor</keyword>
<evidence type="ECO:0000313" key="15">
    <source>
        <dbReference type="Proteomes" id="UP001152798"/>
    </source>
</evidence>
<dbReference type="PANTHER" id="PTHR19300">
    <property type="entry name" value="BETA-1,4-GALACTOSYLTRANSFERASE"/>
    <property type="match status" value="1"/>
</dbReference>
<organism evidence="14 15">
    <name type="scientific">Nezara viridula</name>
    <name type="common">Southern green stink bug</name>
    <name type="synonym">Cimex viridulus</name>
    <dbReference type="NCBI Taxonomy" id="85310"/>
    <lineage>
        <taxon>Eukaryota</taxon>
        <taxon>Metazoa</taxon>
        <taxon>Ecdysozoa</taxon>
        <taxon>Arthropoda</taxon>
        <taxon>Hexapoda</taxon>
        <taxon>Insecta</taxon>
        <taxon>Pterygota</taxon>
        <taxon>Neoptera</taxon>
        <taxon>Paraneoptera</taxon>
        <taxon>Hemiptera</taxon>
        <taxon>Heteroptera</taxon>
        <taxon>Panheteroptera</taxon>
        <taxon>Pentatomomorpha</taxon>
        <taxon>Pentatomoidea</taxon>
        <taxon>Pentatomidae</taxon>
        <taxon>Pentatominae</taxon>
        <taxon>Nezara</taxon>
    </lineage>
</organism>
<evidence type="ECO:0000256" key="1">
    <source>
        <dbReference type="ARBA" id="ARBA00004606"/>
    </source>
</evidence>
<dbReference type="PANTHER" id="PTHR19300:SF57">
    <property type="entry name" value="BETA-1,4-N-ACETYLGALACTOSAMINYLTRANSFERASE"/>
    <property type="match status" value="1"/>
</dbReference>
<keyword evidence="15" id="KW-1185">Reference proteome</keyword>
<dbReference type="InterPro" id="IPR027791">
    <property type="entry name" value="Galactosyl_T_C"/>
</dbReference>
<dbReference type="GO" id="GO:0005794">
    <property type="term" value="C:Golgi apparatus"/>
    <property type="evidence" value="ECO:0007669"/>
    <property type="project" value="TreeGrafter"/>
</dbReference>
<evidence type="ECO:0000256" key="7">
    <source>
        <dbReference type="ARBA" id="ARBA00022968"/>
    </source>
</evidence>
<dbReference type="SUPFAM" id="SSF53448">
    <property type="entry name" value="Nucleotide-diphospho-sugar transferases"/>
    <property type="match status" value="1"/>
</dbReference>
<keyword evidence="11" id="KW-0479">Metal-binding</keyword>
<evidence type="ECO:0000256" key="6">
    <source>
        <dbReference type="ARBA" id="ARBA00022692"/>
    </source>
</evidence>
<evidence type="ECO:0000256" key="9">
    <source>
        <dbReference type="ARBA" id="ARBA00023136"/>
    </source>
</evidence>
<dbReference type="OrthoDB" id="10038994at2759"/>
<dbReference type="GO" id="GO:0006688">
    <property type="term" value="P:glycosphingolipid biosynthetic process"/>
    <property type="evidence" value="ECO:0007669"/>
    <property type="project" value="TreeGrafter"/>
</dbReference>
<accession>A0A9P0HPM6</accession>
<comment type="cofactor">
    <cofactor evidence="11">
        <name>Mn(2+)</name>
        <dbReference type="ChEBI" id="CHEBI:29035"/>
    </cofactor>
</comment>
<keyword evidence="10 11" id="KW-0325">Glycoprotein</keyword>
<dbReference type="EMBL" id="OV725082">
    <property type="protein sequence ID" value="CAH1405502.1"/>
    <property type="molecule type" value="Genomic_DNA"/>
</dbReference>
<keyword evidence="6 11" id="KW-0812">Transmembrane</keyword>
<evidence type="ECO:0000256" key="4">
    <source>
        <dbReference type="ARBA" id="ARBA00022676"/>
    </source>
</evidence>